<reference evidence="2 3" key="1">
    <citation type="submission" date="2019-03" db="EMBL/GenBank/DDBJ databases">
        <title>Genomic Encyclopedia of Type Strains, Phase IV (KMG-IV): sequencing the most valuable type-strain genomes for metagenomic binning, comparative biology and taxonomic classification.</title>
        <authorList>
            <person name="Goeker M."/>
        </authorList>
    </citation>
    <scope>NUCLEOTIDE SEQUENCE [LARGE SCALE GENOMIC DNA]</scope>
    <source>
        <strain evidence="2 3">DSM 45765</strain>
    </source>
</reference>
<feature type="compositionally biased region" description="Low complexity" evidence="1">
    <location>
        <begin position="32"/>
        <end position="64"/>
    </location>
</feature>
<sequence>MEFTQSGSDGTISRGDAGRVGSVAGSAVLDGPHANRTNPAAAAHAGAASRLTAVPSPSGSPAAAKDQQVWRVQCGDVINRDRCLTVLVEDGNVVLVGPPGETARLSAGQLGELRHALNEAWEASKGARNDRKVNDQPEWR</sequence>
<evidence type="ECO:0000313" key="2">
    <source>
        <dbReference type="EMBL" id="TCP54082.1"/>
    </source>
</evidence>
<proteinExistence type="predicted"/>
<feature type="region of interest" description="Disordered" evidence="1">
    <location>
        <begin position="1"/>
        <end position="67"/>
    </location>
</feature>
<keyword evidence="3" id="KW-1185">Reference proteome</keyword>
<gene>
    <name evidence="2" type="ORF">EV191_103123</name>
</gene>
<evidence type="ECO:0000256" key="1">
    <source>
        <dbReference type="SAM" id="MobiDB-lite"/>
    </source>
</evidence>
<dbReference type="Proteomes" id="UP000294911">
    <property type="component" value="Unassembled WGS sequence"/>
</dbReference>
<accession>A0A4R2QVJ0</accession>
<protein>
    <submittedName>
        <fullName evidence="2">Uncharacterized protein</fullName>
    </submittedName>
</protein>
<organism evidence="2 3">
    <name type="scientific">Tamaricihabitans halophyticus</name>
    <dbReference type="NCBI Taxonomy" id="1262583"/>
    <lineage>
        <taxon>Bacteria</taxon>
        <taxon>Bacillati</taxon>
        <taxon>Actinomycetota</taxon>
        <taxon>Actinomycetes</taxon>
        <taxon>Pseudonocardiales</taxon>
        <taxon>Pseudonocardiaceae</taxon>
        <taxon>Tamaricihabitans</taxon>
    </lineage>
</organism>
<evidence type="ECO:0000313" key="3">
    <source>
        <dbReference type="Proteomes" id="UP000294911"/>
    </source>
</evidence>
<feature type="compositionally biased region" description="Polar residues" evidence="1">
    <location>
        <begin position="1"/>
        <end position="11"/>
    </location>
</feature>
<dbReference type="EMBL" id="SLXQ01000003">
    <property type="protein sequence ID" value="TCP54082.1"/>
    <property type="molecule type" value="Genomic_DNA"/>
</dbReference>
<comment type="caution">
    <text evidence="2">The sequence shown here is derived from an EMBL/GenBank/DDBJ whole genome shotgun (WGS) entry which is preliminary data.</text>
</comment>
<name>A0A4R2QVJ0_9PSEU</name>
<dbReference type="AlphaFoldDB" id="A0A4R2QVJ0"/>